<dbReference type="AlphaFoldDB" id="A0A6A5YM76"/>
<reference evidence="1" key="1">
    <citation type="journal article" date="2020" name="Stud. Mycol.">
        <title>101 Dothideomycetes genomes: a test case for predicting lifestyles and emergence of pathogens.</title>
        <authorList>
            <person name="Haridas S."/>
            <person name="Albert R."/>
            <person name="Binder M."/>
            <person name="Bloem J."/>
            <person name="Labutti K."/>
            <person name="Salamov A."/>
            <person name="Andreopoulos B."/>
            <person name="Baker S."/>
            <person name="Barry K."/>
            <person name="Bills G."/>
            <person name="Bluhm B."/>
            <person name="Cannon C."/>
            <person name="Castanera R."/>
            <person name="Culley D."/>
            <person name="Daum C."/>
            <person name="Ezra D."/>
            <person name="Gonzalez J."/>
            <person name="Henrissat B."/>
            <person name="Kuo A."/>
            <person name="Liang C."/>
            <person name="Lipzen A."/>
            <person name="Lutzoni F."/>
            <person name="Magnuson J."/>
            <person name="Mondo S."/>
            <person name="Nolan M."/>
            <person name="Ohm R."/>
            <person name="Pangilinan J."/>
            <person name="Park H.-J."/>
            <person name="Ramirez L."/>
            <person name="Alfaro M."/>
            <person name="Sun H."/>
            <person name="Tritt A."/>
            <person name="Yoshinaga Y."/>
            <person name="Zwiers L.-H."/>
            <person name="Turgeon B."/>
            <person name="Goodwin S."/>
            <person name="Spatafora J."/>
            <person name="Crous P."/>
            <person name="Grigoriev I."/>
        </authorList>
    </citation>
    <scope>NUCLEOTIDE SEQUENCE</scope>
    <source>
        <strain evidence="1">CBS 627.86</strain>
    </source>
</reference>
<dbReference type="EMBL" id="ML977349">
    <property type="protein sequence ID" value="KAF2108236.1"/>
    <property type="molecule type" value="Genomic_DNA"/>
</dbReference>
<sequence length="150" mass="16798">MSGNDTKLANITKAVADHVKAQTARIDSLDAVIQTIFNAIRSAGTAGNWSPTEQQTAEYRRIYSEVLIIARENIEWQYSKENRWMFDNGGERVAGVPSLVRLYRDYESIIHDAQRRAEGYAVQWGIFKQNPNGINLSEGEGLAARGSSTY</sequence>
<evidence type="ECO:0000313" key="1">
    <source>
        <dbReference type="EMBL" id="KAF2108236.1"/>
    </source>
</evidence>
<keyword evidence="2" id="KW-1185">Reference proteome</keyword>
<gene>
    <name evidence="1" type="ORF">BDV96DRAFT_605912</name>
</gene>
<protein>
    <submittedName>
        <fullName evidence="1">Uncharacterized protein</fullName>
    </submittedName>
</protein>
<dbReference type="Proteomes" id="UP000799770">
    <property type="component" value="Unassembled WGS sequence"/>
</dbReference>
<accession>A0A6A5YM76</accession>
<organism evidence="1 2">
    <name type="scientific">Lophiotrema nucula</name>
    <dbReference type="NCBI Taxonomy" id="690887"/>
    <lineage>
        <taxon>Eukaryota</taxon>
        <taxon>Fungi</taxon>
        <taxon>Dikarya</taxon>
        <taxon>Ascomycota</taxon>
        <taxon>Pezizomycotina</taxon>
        <taxon>Dothideomycetes</taxon>
        <taxon>Pleosporomycetidae</taxon>
        <taxon>Pleosporales</taxon>
        <taxon>Lophiotremataceae</taxon>
        <taxon>Lophiotrema</taxon>
    </lineage>
</organism>
<evidence type="ECO:0000313" key="2">
    <source>
        <dbReference type="Proteomes" id="UP000799770"/>
    </source>
</evidence>
<proteinExistence type="predicted"/>
<name>A0A6A5YM76_9PLEO</name>